<evidence type="ECO:0000259" key="1">
    <source>
        <dbReference type="PROSITE" id="PS50006"/>
    </source>
</evidence>
<proteinExistence type="predicted"/>
<protein>
    <submittedName>
        <fullName evidence="2">FHA domain-containing protein</fullName>
    </submittedName>
</protein>
<feature type="domain" description="FHA" evidence="1">
    <location>
        <begin position="185"/>
        <end position="244"/>
    </location>
</feature>
<reference evidence="2 3" key="1">
    <citation type="submission" date="2024-09" db="EMBL/GenBank/DDBJ databases">
        <title>Laminarin stimulates single cell rates of sulfate reduction while oxygen inhibits transcriptomic activity in coastal marine sediment.</title>
        <authorList>
            <person name="Lindsay M."/>
            <person name="Orcutt B."/>
            <person name="Emerson D."/>
            <person name="Stepanauskas R."/>
            <person name="D'Angelo T."/>
        </authorList>
    </citation>
    <scope>NUCLEOTIDE SEQUENCE [LARGE SCALE GENOMIC DNA]</scope>
    <source>
        <strain evidence="2">SAG AM-311-K15</strain>
    </source>
</reference>
<dbReference type="PROSITE" id="PS50006">
    <property type="entry name" value="FHA_DOMAIN"/>
    <property type="match status" value="1"/>
</dbReference>
<keyword evidence="3" id="KW-1185">Reference proteome</keyword>
<gene>
    <name evidence="2" type="ORF">ACFL27_19105</name>
</gene>
<dbReference type="Gene3D" id="2.60.200.20">
    <property type="match status" value="1"/>
</dbReference>
<dbReference type="Pfam" id="PF00498">
    <property type="entry name" value="FHA"/>
    <property type="match status" value="1"/>
</dbReference>
<sequence>MTEKIKNDNLELEKGDVFHCFYCHRAISEYHTKCPFCSASLVMPDSGTLKDTAAAARLSLQTSYPCPTCGKPVPVGSKTCPTCDSVQESGDFQRIKMVVHSSASEGIEANTHMKLFLFASEGGGSDPQNREKLFFPPACITSSLYTLEPHLSAGIRKIPEETAPKAVISADNGQSCYYLVAGPKMTLGRQTDVCHVPAILFPENDYRDQNSNVSRKHCQIFIKQQRVYIKDMSRNGTSLFSKQIHFNRQVGLAHQDQIMISDVLDLGVQIFTAGQDIIAVMLRRLNNTTGERYILTPGYIPFGRNPSFPICLSEGPANCGAFYYNTELQSWCVKFPSDEEQTLSEKVLDSVTEISFGSNSLWFTVLK</sequence>
<dbReference type="SUPFAM" id="SSF49879">
    <property type="entry name" value="SMAD/FHA domain"/>
    <property type="match status" value="1"/>
</dbReference>
<dbReference type="EMBL" id="JBHPBY010000296">
    <property type="protein sequence ID" value="MFC1852311.1"/>
    <property type="molecule type" value="Genomic_DNA"/>
</dbReference>
<evidence type="ECO:0000313" key="2">
    <source>
        <dbReference type="EMBL" id="MFC1852311.1"/>
    </source>
</evidence>
<dbReference type="InterPro" id="IPR008984">
    <property type="entry name" value="SMAD_FHA_dom_sf"/>
</dbReference>
<organism evidence="2 3">
    <name type="scientific">candidate division CSSED10-310 bacterium</name>
    <dbReference type="NCBI Taxonomy" id="2855610"/>
    <lineage>
        <taxon>Bacteria</taxon>
        <taxon>Bacteria division CSSED10-310</taxon>
    </lineage>
</organism>
<name>A0ABV6Z1I0_UNCC1</name>
<comment type="caution">
    <text evidence="2">The sequence shown here is derived from an EMBL/GenBank/DDBJ whole genome shotgun (WGS) entry which is preliminary data.</text>
</comment>
<dbReference type="SMART" id="SM00240">
    <property type="entry name" value="FHA"/>
    <property type="match status" value="1"/>
</dbReference>
<dbReference type="InterPro" id="IPR000253">
    <property type="entry name" value="FHA_dom"/>
</dbReference>
<evidence type="ECO:0000313" key="3">
    <source>
        <dbReference type="Proteomes" id="UP001594351"/>
    </source>
</evidence>
<accession>A0ABV6Z1I0</accession>
<dbReference type="Proteomes" id="UP001594351">
    <property type="component" value="Unassembled WGS sequence"/>
</dbReference>
<dbReference type="CDD" id="cd00060">
    <property type="entry name" value="FHA"/>
    <property type="match status" value="1"/>
</dbReference>